<keyword evidence="7 8" id="KW-0407">Ion channel</keyword>
<feature type="transmembrane region" description="Helical" evidence="10">
    <location>
        <begin position="242"/>
        <end position="265"/>
    </location>
</feature>
<comment type="subcellular location">
    <subcellularLocation>
        <location evidence="1">Membrane</location>
        <topology evidence="1">Multi-pass membrane protein</topology>
    </subcellularLocation>
</comment>
<dbReference type="AlphaFoldDB" id="A0A6A4WNZ8"/>
<evidence type="ECO:0000256" key="5">
    <source>
        <dbReference type="ARBA" id="ARBA00023065"/>
    </source>
</evidence>
<dbReference type="GO" id="GO:0030322">
    <property type="term" value="P:stabilization of membrane potential"/>
    <property type="evidence" value="ECO:0007669"/>
    <property type="project" value="TreeGrafter"/>
</dbReference>
<dbReference type="EMBL" id="VIIS01000433">
    <property type="protein sequence ID" value="KAF0309126.1"/>
    <property type="molecule type" value="Genomic_DNA"/>
</dbReference>
<dbReference type="Pfam" id="PF07885">
    <property type="entry name" value="Ion_trans_2"/>
    <property type="match status" value="2"/>
</dbReference>
<evidence type="ECO:0000256" key="2">
    <source>
        <dbReference type="ARBA" id="ARBA00022448"/>
    </source>
</evidence>
<keyword evidence="3 8" id="KW-0812">Transmembrane</keyword>
<feature type="transmembrane region" description="Helical" evidence="10">
    <location>
        <begin position="66"/>
        <end position="86"/>
    </location>
</feature>
<evidence type="ECO:0000256" key="3">
    <source>
        <dbReference type="ARBA" id="ARBA00022692"/>
    </source>
</evidence>
<evidence type="ECO:0000313" key="12">
    <source>
        <dbReference type="EMBL" id="KAF0309126.1"/>
    </source>
</evidence>
<feature type="compositionally biased region" description="Basic and acidic residues" evidence="9">
    <location>
        <begin position="383"/>
        <end position="405"/>
    </location>
</feature>
<name>A0A6A4WNZ8_AMPAM</name>
<feature type="region of interest" description="Disordered" evidence="9">
    <location>
        <begin position="313"/>
        <end position="418"/>
    </location>
</feature>
<keyword evidence="5 8" id="KW-0406">Ion transport</keyword>
<dbReference type="PANTHER" id="PTHR11003:SF334">
    <property type="entry name" value="FI03418P"/>
    <property type="match status" value="1"/>
</dbReference>
<gene>
    <name evidence="12" type="primary">twk-7_6</name>
    <name evidence="12" type="ORF">FJT64_019729</name>
</gene>
<dbReference type="InterPro" id="IPR013099">
    <property type="entry name" value="K_chnl_dom"/>
</dbReference>
<feature type="transmembrane region" description="Helical" evidence="10">
    <location>
        <begin position="202"/>
        <end position="222"/>
    </location>
</feature>
<dbReference type="Proteomes" id="UP000440578">
    <property type="component" value="Unassembled WGS sequence"/>
</dbReference>
<comment type="caution">
    <text evidence="12">The sequence shown here is derived from an EMBL/GenBank/DDBJ whole genome shotgun (WGS) entry which is preliminary data.</text>
</comment>
<dbReference type="GO" id="GO:0005886">
    <property type="term" value="C:plasma membrane"/>
    <property type="evidence" value="ECO:0007669"/>
    <property type="project" value="TreeGrafter"/>
</dbReference>
<evidence type="ECO:0000256" key="7">
    <source>
        <dbReference type="ARBA" id="ARBA00023303"/>
    </source>
</evidence>
<keyword evidence="2 8" id="KW-0813">Transport</keyword>
<evidence type="ECO:0000259" key="11">
    <source>
        <dbReference type="Pfam" id="PF07885"/>
    </source>
</evidence>
<keyword evidence="4 10" id="KW-1133">Transmembrane helix</keyword>
<feature type="compositionally biased region" description="Acidic residues" evidence="9">
    <location>
        <begin position="406"/>
        <end position="418"/>
    </location>
</feature>
<evidence type="ECO:0000256" key="10">
    <source>
        <dbReference type="SAM" id="Phobius"/>
    </source>
</evidence>
<dbReference type="PRINTS" id="PR01333">
    <property type="entry name" value="2POREKCHANEL"/>
</dbReference>
<feature type="transmembrane region" description="Helical" evidence="10">
    <location>
        <begin position="98"/>
        <end position="118"/>
    </location>
</feature>
<dbReference type="Gene3D" id="1.10.287.70">
    <property type="match status" value="1"/>
</dbReference>
<feature type="domain" description="Potassium channel" evidence="11">
    <location>
        <begin position="63"/>
        <end position="120"/>
    </location>
</feature>
<dbReference type="GO" id="GO:0022841">
    <property type="term" value="F:potassium ion leak channel activity"/>
    <property type="evidence" value="ECO:0007669"/>
    <property type="project" value="TreeGrafter"/>
</dbReference>
<feature type="transmembrane region" description="Helical" evidence="10">
    <location>
        <begin position="176"/>
        <end position="195"/>
    </location>
</feature>
<comment type="similarity">
    <text evidence="8">Belongs to the two pore domain potassium channel (TC 1.A.1.8) family.</text>
</comment>
<evidence type="ECO:0000256" key="6">
    <source>
        <dbReference type="ARBA" id="ARBA00023136"/>
    </source>
</evidence>
<feature type="compositionally biased region" description="Basic and acidic residues" evidence="9">
    <location>
        <begin position="330"/>
        <end position="362"/>
    </location>
</feature>
<feature type="compositionally biased region" description="Low complexity" evidence="9">
    <location>
        <begin position="367"/>
        <end position="382"/>
    </location>
</feature>
<dbReference type="OrthoDB" id="297496at2759"/>
<accession>A0A6A4WNZ8</accession>
<dbReference type="SUPFAM" id="SSF81324">
    <property type="entry name" value="Voltage-gated potassium channels"/>
    <property type="match status" value="2"/>
</dbReference>
<sequence>MSLKLKDFKESEDYIIGSLWLLREQNITEKKFGKKVSEQLAILREFTLDLAHNHGYDGGSEDDWSYSWNFANSLLFTVTIMTTIGYGHISPKTNGGQLFTILFAMIGTPLLLVFLANIGDGMARALTLTYSRVCCRWCRSSRYKQLRAPGKRAKRVSDDVVGKEEYMPTDEINVPITINLVLITLYLGLGAVIFSEWEQWDIVASYYFTFVTLSTIGFGDYVPGKSFLGRSSGDGGDETFSAASIEMMVTVTYCFVGMALISMCIQIMQDQIVTKVRWAGQEVGIIEDETRPQLRIRRTRRYAVPETAKFVRTAEQKRLASARQHRRHRREGDGAAKRRQSEEWGEERGQKTDQDLSKEHSEQNGINQRKQQQSNEQQPQEQQEQRNQKDGRDGRETPDLDRDTPELDLEFDDMFNLA</sequence>
<proteinExistence type="inferred from homology"/>
<dbReference type="InterPro" id="IPR003280">
    <property type="entry name" value="2pore_dom_K_chnl"/>
</dbReference>
<reference evidence="12 13" key="1">
    <citation type="submission" date="2019-07" db="EMBL/GenBank/DDBJ databases">
        <title>Draft genome assembly of a fouling barnacle, Amphibalanus amphitrite (Darwin, 1854): The first reference genome for Thecostraca.</title>
        <authorList>
            <person name="Kim W."/>
        </authorList>
    </citation>
    <scope>NUCLEOTIDE SEQUENCE [LARGE SCALE GENOMIC DNA]</scope>
    <source>
        <strain evidence="12">SNU_AA5</strain>
        <tissue evidence="12">Soma without cirri and trophi</tissue>
    </source>
</reference>
<evidence type="ECO:0000256" key="8">
    <source>
        <dbReference type="RuleBase" id="RU003857"/>
    </source>
</evidence>
<dbReference type="GO" id="GO:0015271">
    <property type="term" value="F:outward rectifier potassium channel activity"/>
    <property type="evidence" value="ECO:0007669"/>
    <property type="project" value="TreeGrafter"/>
</dbReference>
<feature type="domain" description="Potassium channel" evidence="11">
    <location>
        <begin position="182"/>
        <end position="272"/>
    </location>
</feature>
<evidence type="ECO:0000256" key="4">
    <source>
        <dbReference type="ARBA" id="ARBA00022989"/>
    </source>
</evidence>
<keyword evidence="6 10" id="KW-0472">Membrane</keyword>
<evidence type="ECO:0000256" key="1">
    <source>
        <dbReference type="ARBA" id="ARBA00004141"/>
    </source>
</evidence>
<protein>
    <submittedName>
        <fullName evidence="12">TWiK family of potassium channels protein 7</fullName>
    </submittedName>
</protein>
<organism evidence="12 13">
    <name type="scientific">Amphibalanus amphitrite</name>
    <name type="common">Striped barnacle</name>
    <name type="synonym">Balanus amphitrite</name>
    <dbReference type="NCBI Taxonomy" id="1232801"/>
    <lineage>
        <taxon>Eukaryota</taxon>
        <taxon>Metazoa</taxon>
        <taxon>Ecdysozoa</taxon>
        <taxon>Arthropoda</taxon>
        <taxon>Crustacea</taxon>
        <taxon>Multicrustacea</taxon>
        <taxon>Cirripedia</taxon>
        <taxon>Thoracica</taxon>
        <taxon>Thoracicalcarea</taxon>
        <taxon>Balanomorpha</taxon>
        <taxon>Balanoidea</taxon>
        <taxon>Balanidae</taxon>
        <taxon>Amphibalaninae</taxon>
        <taxon>Amphibalanus</taxon>
    </lineage>
</organism>
<keyword evidence="13" id="KW-1185">Reference proteome</keyword>
<dbReference type="PANTHER" id="PTHR11003">
    <property type="entry name" value="POTASSIUM CHANNEL, SUBFAMILY K"/>
    <property type="match status" value="1"/>
</dbReference>
<evidence type="ECO:0000256" key="9">
    <source>
        <dbReference type="SAM" id="MobiDB-lite"/>
    </source>
</evidence>
<evidence type="ECO:0000313" key="13">
    <source>
        <dbReference type="Proteomes" id="UP000440578"/>
    </source>
</evidence>